<dbReference type="PROSITE" id="PS50961">
    <property type="entry name" value="HTH_LA"/>
    <property type="match status" value="1"/>
</dbReference>
<dbReference type="GeneID" id="111123869"/>
<dbReference type="KEGG" id="cvn:111123869"/>
<dbReference type="InterPro" id="IPR058699">
    <property type="entry name" value="RRM_LARP4/4B"/>
</dbReference>
<proteinExistence type="predicted"/>
<feature type="compositionally biased region" description="Low complexity" evidence="4">
    <location>
        <begin position="652"/>
        <end position="690"/>
    </location>
</feature>
<organism evidence="6 7">
    <name type="scientific">Crassostrea virginica</name>
    <name type="common">Eastern oyster</name>
    <dbReference type="NCBI Taxonomy" id="6565"/>
    <lineage>
        <taxon>Eukaryota</taxon>
        <taxon>Metazoa</taxon>
        <taxon>Spiralia</taxon>
        <taxon>Lophotrochozoa</taxon>
        <taxon>Mollusca</taxon>
        <taxon>Bivalvia</taxon>
        <taxon>Autobranchia</taxon>
        <taxon>Pteriomorphia</taxon>
        <taxon>Ostreida</taxon>
        <taxon>Ostreoidea</taxon>
        <taxon>Ostreidae</taxon>
        <taxon>Crassostrea</taxon>
    </lineage>
</organism>
<feature type="compositionally biased region" description="Low complexity" evidence="4">
    <location>
        <begin position="613"/>
        <end position="637"/>
    </location>
</feature>
<dbReference type="AlphaFoldDB" id="A0A8B8D246"/>
<feature type="compositionally biased region" description="Polar residues" evidence="4">
    <location>
        <begin position="501"/>
        <end position="527"/>
    </location>
</feature>
<dbReference type="CDD" id="cd12430">
    <property type="entry name" value="RRM_LARP4_5_like"/>
    <property type="match status" value="1"/>
</dbReference>
<feature type="compositionally biased region" description="Basic and acidic residues" evidence="4">
    <location>
        <begin position="454"/>
        <end position="464"/>
    </location>
</feature>
<sequence>MYAAHVTSGDRSTCIVQVELKASPEENSAALMTSDRGNNRGAELPLTSPVSPKTAGLNPNASVFLSTKQCSPTDQQWDAGITANGYQYANGDLSSPELGGGVFQQESPLQTSVLGDDVDASTGFVNSDNSVISATDDEGIIPDGNLDEDSLRQLLKTKLENCFSRDNLSSDTYLQSQMDSDQYVPIATIANLEQIQELTTDLQLVVQLLRECASVQVDEKGEKVRPNLNRCIVILREIPQSTPVEDVQALFSGENCPKFVSCEFAHNNNWYVTFDSDTDAQRAYQYLREEVQNFQGKPIMARIKAKPLIRMTYSNGYKSRYHQQLQQQQQQAQANAQAMQQVVQPTSPSESQASVPTMTSQPFTTQQASVPIMSGVPQYINGHPLPFFAPNPLLSQWQTSPTLLDPSMNESLLQVLAMNGYQPTSIKLNTTAPRHQYSNMNRNRNNGRPNRLNNQERLDNRMNYERNNTANHNRTSPRHHDNSQMSPTPYASRNRGENSNHSHGSNAQQQGHNNLDTNNSSISSRQSDGLPPAQRGYRSRRRREEDGGPRRQLSSKEKPAAETQFDLEINSFPPLPNGPMPANSSSSNNEVFESKLSDVVKGTAKPLVRENTVKPQVSQPVQQSSQPQHSEPVGVPANPRPPTPPSQPPKDNSSNNCNNSALNGASAGPAPATVTASSSSSGGNSALPARIPSPPAVSPPKPQKVNSIQEPAVNHVDTHASPVSKHAPVNQVKAQVSLDKNSPVKLSYAQMVQRGRDSDSAAESKNNSDSDSESVQQNTLKEQSQAKTSTAKKDQSGPRKDSDLPKEQRHFSGRRAKENRERRDRRRSERETSRSSTK</sequence>
<dbReference type="Gene3D" id="3.30.70.330">
    <property type="match status" value="1"/>
</dbReference>
<feature type="compositionally biased region" description="Polar residues" evidence="4">
    <location>
        <begin position="465"/>
        <end position="474"/>
    </location>
</feature>
<dbReference type="InterPro" id="IPR035979">
    <property type="entry name" value="RBD_domain_sf"/>
</dbReference>
<dbReference type="Pfam" id="PF05383">
    <property type="entry name" value="La"/>
    <property type="match status" value="1"/>
</dbReference>
<dbReference type="RefSeq" id="XP_022322217.1">
    <property type="nucleotide sequence ID" value="XM_022466509.1"/>
</dbReference>
<feature type="compositionally biased region" description="Low complexity" evidence="4">
    <location>
        <begin position="325"/>
        <end position="344"/>
    </location>
</feature>
<evidence type="ECO:0000256" key="1">
    <source>
        <dbReference type="ARBA" id="ARBA00022553"/>
    </source>
</evidence>
<dbReference type="GO" id="GO:0045727">
    <property type="term" value="P:positive regulation of translation"/>
    <property type="evidence" value="ECO:0007669"/>
    <property type="project" value="TreeGrafter"/>
</dbReference>
<dbReference type="InterPro" id="IPR006630">
    <property type="entry name" value="La_HTH"/>
</dbReference>
<protein>
    <submittedName>
        <fullName evidence="7">La-related protein 4-like isoform X1</fullName>
    </submittedName>
</protein>
<dbReference type="GO" id="GO:0005829">
    <property type="term" value="C:cytosol"/>
    <property type="evidence" value="ECO:0007669"/>
    <property type="project" value="TreeGrafter"/>
</dbReference>
<evidence type="ECO:0000256" key="3">
    <source>
        <dbReference type="PROSITE-ProRule" id="PRU00332"/>
    </source>
</evidence>
<name>A0A8B8D246_CRAVI</name>
<dbReference type="Proteomes" id="UP000694844">
    <property type="component" value="Chromosome 3"/>
</dbReference>
<dbReference type="SUPFAM" id="SSF54928">
    <property type="entry name" value="RNA-binding domain, RBD"/>
    <property type="match status" value="1"/>
</dbReference>
<dbReference type="InterPro" id="IPR036390">
    <property type="entry name" value="WH_DNA-bd_sf"/>
</dbReference>
<feature type="compositionally biased region" description="Polar residues" evidence="4">
    <location>
        <begin position="345"/>
        <end position="357"/>
    </location>
</feature>
<feature type="compositionally biased region" description="Polar residues" evidence="4">
    <location>
        <begin position="428"/>
        <end position="438"/>
    </location>
</feature>
<evidence type="ECO:0000313" key="6">
    <source>
        <dbReference type="Proteomes" id="UP000694844"/>
    </source>
</evidence>
<feature type="compositionally biased region" description="Pro residues" evidence="4">
    <location>
        <begin position="691"/>
        <end position="702"/>
    </location>
</feature>
<evidence type="ECO:0000313" key="7">
    <source>
        <dbReference type="RefSeq" id="XP_022322217.1"/>
    </source>
</evidence>
<dbReference type="PANTHER" id="PTHR22792">
    <property type="entry name" value="LUPUS LA PROTEIN-RELATED"/>
    <property type="match status" value="1"/>
</dbReference>
<dbReference type="InterPro" id="IPR012677">
    <property type="entry name" value="Nucleotide-bd_a/b_plait_sf"/>
</dbReference>
<dbReference type="InterPro" id="IPR036388">
    <property type="entry name" value="WH-like_DNA-bd_sf"/>
</dbReference>
<feature type="domain" description="HTH La-type RNA-binding" evidence="5">
    <location>
        <begin position="145"/>
        <end position="234"/>
    </location>
</feature>
<dbReference type="OrthoDB" id="10046764at2759"/>
<feature type="compositionally biased region" description="Basic and acidic residues" evidence="4">
    <location>
        <begin position="791"/>
        <end position="838"/>
    </location>
</feature>
<dbReference type="InterPro" id="IPR045180">
    <property type="entry name" value="La_dom_prot"/>
</dbReference>
<feature type="compositionally biased region" description="Pro residues" evidence="4">
    <location>
        <begin position="638"/>
        <end position="648"/>
    </location>
</feature>
<evidence type="ECO:0000259" key="5">
    <source>
        <dbReference type="PROSITE" id="PS50961"/>
    </source>
</evidence>
<keyword evidence="6" id="KW-1185">Reference proteome</keyword>
<evidence type="ECO:0000256" key="2">
    <source>
        <dbReference type="ARBA" id="ARBA00022884"/>
    </source>
</evidence>
<feature type="compositionally biased region" description="Low complexity" evidence="4">
    <location>
        <begin position="439"/>
        <end position="453"/>
    </location>
</feature>
<dbReference type="SUPFAM" id="SSF46785">
    <property type="entry name" value="Winged helix' DNA-binding domain"/>
    <property type="match status" value="1"/>
</dbReference>
<feature type="compositionally biased region" description="Polar residues" evidence="4">
    <location>
        <begin position="775"/>
        <end position="789"/>
    </location>
</feature>
<evidence type="ECO:0000256" key="4">
    <source>
        <dbReference type="SAM" id="MobiDB-lite"/>
    </source>
</evidence>
<dbReference type="Pfam" id="PF26088">
    <property type="entry name" value="RRM_LARP4"/>
    <property type="match status" value="1"/>
</dbReference>
<feature type="region of interest" description="Disordered" evidence="4">
    <location>
        <begin position="428"/>
        <end position="838"/>
    </location>
</feature>
<dbReference type="Gene3D" id="1.10.10.10">
    <property type="entry name" value="Winged helix-like DNA-binding domain superfamily/Winged helix DNA-binding domain"/>
    <property type="match status" value="1"/>
</dbReference>
<accession>A0A8B8D246</accession>
<feature type="compositionally biased region" description="Polar residues" evidence="4">
    <location>
        <begin position="483"/>
        <end position="493"/>
    </location>
</feature>
<keyword evidence="1" id="KW-0597">Phosphoprotein</keyword>
<dbReference type="GO" id="GO:0010494">
    <property type="term" value="C:cytoplasmic stress granule"/>
    <property type="evidence" value="ECO:0007669"/>
    <property type="project" value="TreeGrafter"/>
</dbReference>
<feature type="region of interest" description="Disordered" evidence="4">
    <location>
        <begin position="325"/>
        <end position="357"/>
    </location>
</feature>
<keyword evidence="2 3" id="KW-0694">RNA-binding</keyword>
<reference evidence="7" key="1">
    <citation type="submission" date="2025-08" db="UniProtKB">
        <authorList>
            <consortium name="RefSeq"/>
        </authorList>
    </citation>
    <scope>IDENTIFICATION</scope>
    <source>
        <tissue evidence="7">Whole sample</tissue>
    </source>
</reference>
<gene>
    <name evidence="7" type="primary">LOC111123869</name>
</gene>
<feature type="compositionally biased region" description="Basic and acidic residues" evidence="4">
    <location>
        <begin position="542"/>
        <end position="560"/>
    </location>
</feature>
<dbReference type="GO" id="GO:0003730">
    <property type="term" value="F:mRNA 3'-UTR binding"/>
    <property type="evidence" value="ECO:0007669"/>
    <property type="project" value="TreeGrafter"/>
</dbReference>
<dbReference type="SMART" id="SM00715">
    <property type="entry name" value="LA"/>
    <property type="match status" value="1"/>
</dbReference>
<dbReference type="PANTHER" id="PTHR22792:SF131">
    <property type="entry name" value="LA-RELATED PROTEIN LARP4B"/>
    <property type="match status" value="1"/>
</dbReference>